<name>A0AAE3JMR5_9FLAO</name>
<dbReference type="SUPFAM" id="SSF48452">
    <property type="entry name" value="TPR-like"/>
    <property type="match status" value="1"/>
</dbReference>
<dbReference type="AlphaFoldDB" id="A0AAE3JMR5"/>
<dbReference type="PROSITE" id="PS51257">
    <property type="entry name" value="PROKAR_LIPOPROTEIN"/>
    <property type="match status" value="1"/>
</dbReference>
<protein>
    <submittedName>
        <fullName evidence="2">SusD/RagB family nutrient-binding outer membrane lipoprotein</fullName>
    </submittedName>
</protein>
<feature type="signal peptide" evidence="1">
    <location>
        <begin position="1"/>
        <end position="21"/>
    </location>
</feature>
<dbReference type="Proteomes" id="UP001199795">
    <property type="component" value="Unassembled WGS sequence"/>
</dbReference>
<sequence length="465" mass="50552">MKLFKISFIITILFSFFGCQSIVEDINDVDPNKIATVSGEVLFTGIQLADIAGQSGILSQAGGVASGYFVGADRLNFIQNYEYINTDSNTPWNNIYQGVVKQARELRSGIDVPNKDFFYGASKVLEAHAVGTAANIFGDVPFSEAANNDIPTPKYDGQVSVYMALQDLLDEAISDLQNAGTSGGIGEDIFFGGDSGNWIKTAYTLKARLYLDVRDYANALSATQNGISSSTETMKYLPPNTLGADTNLLHEVITGSTSGGAIAANGSFLIDLLGTGSESRNNAKTNEVDRAAYYYDGTDINDSGIAGVDEPMNQISLQENLLIWAETSLRSSASNFDTALMKLNEHRANLRNGVYFPVNTGVYDDYVEADFLAGGIENADSSLSKEDALLREIIEERYATFFTTVLGFNDLRRMKKDPVAIQVPVPFNVGSKHPERFLYPFDEENTNGANVPEIADIFVKTAINQ</sequence>
<comment type="caution">
    <text evidence="2">The sequence shown here is derived from an EMBL/GenBank/DDBJ whole genome shotgun (WGS) entry which is preliminary data.</text>
</comment>
<evidence type="ECO:0000256" key="1">
    <source>
        <dbReference type="SAM" id="SignalP"/>
    </source>
</evidence>
<accession>A0AAE3JMR5</accession>
<keyword evidence="1" id="KW-0732">Signal</keyword>
<feature type="chain" id="PRO_5042018814" evidence="1">
    <location>
        <begin position="22"/>
        <end position="465"/>
    </location>
</feature>
<reference evidence="2" key="1">
    <citation type="submission" date="2022-01" db="EMBL/GenBank/DDBJ databases">
        <title>Draft genome sequence of Sabulilitoribacter arenilitoris KCTC 52401.</title>
        <authorList>
            <person name="Oh J.-S."/>
        </authorList>
    </citation>
    <scope>NUCLEOTIDE SEQUENCE</scope>
    <source>
        <strain evidence="2">HMF6543</strain>
    </source>
</reference>
<dbReference type="EMBL" id="JAKKDU010000023">
    <property type="protein sequence ID" value="MCF7569604.1"/>
    <property type="molecule type" value="Genomic_DNA"/>
</dbReference>
<proteinExistence type="predicted"/>
<dbReference type="RefSeq" id="WP_237240932.1">
    <property type="nucleotide sequence ID" value="NZ_JAKKDU010000023.1"/>
</dbReference>
<evidence type="ECO:0000313" key="3">
    <source>
        <dbReference type="Proteomes" id="UP001199795"/>
    </source>
</evidence>
<dbReference type="InterPro" id="IPR041662">
    <property type="entry name" value="SusD-like_2"/>
</dbReference>
<dbReference type="InterPro" id="IPR011990">
    <property type="entry name" value="TPR-like_helical_dom_sf"/>
</dbReference>
<keyword evidence="3" id="KW-1185">Reference proteome</keyword>
<evidence type="ECO:0000313" key="2">
    <source>
        <dbReference type="EMBL" id="MCF7569604.1"/>
    </source>
</evidence>
<dbReference type="Pfam" id="PF12771">
    <property type="entry name" value="SusD-like_2"/>
    <property type="match status" value="1"/>
</dbReference>
<organism evidence="2 3">
    <name type="scientific">Wocania arenilitoris</name>
    <dbReference type="NCBI Taxonomy" id="2044858"/>
    <lineage>
        <taxon>Bacteria</taxon>
        <taxon>Pseudomonadati</taxon>
        <taxon>Bacteroidota</taxon>
        <taxon>Flavobacteriia</taxon>
        <taxon>Flavobacteriales</taxon>
        <taxon>Flavobacteriaceae</taxon>
        <taxon>Wocania</taxon>
    </lineage>
</organism>
<keyword evidence="2" id="KW-0449">Lipoprotein</keyword>
<gene>
    <name evidence="2" type="ORF">L3X37_14745</name>
</gene>
<dbReference type="Gene3D" id="1.25.40.390">
    <property type="match status" value="2"/>
</dbReference>